<evidence type="ECO:0000256" key="1">
    <source>
        <dbReference type="ARBA" id="ARBA00009865"/>
    </source>
</evidence>
<proteinExistence type="inferred from homology"/>
<comment type="similarity">
    <text evidence="1 6">Belongs to the glycosyl hydrolase 43 family.</text>
</comment>
<dbReference type="PANTHER" id="PTHR42812:SF12">
    <property type="entry name" value="BETA-XYLOSIDASE-RELATED"/>
    <property type="match status" value="1"/>
</dbReference>
<evidence type="ECO:0000256" key="4">
    <source>
        <dbReference type="PIRSR" id="PIRSR606710-1"/>
    </source>
</evidence>
<dbReference type="SUPFAM" id="SSF75005">
    <property type="entry name" value="Arabinanase/levansucrase/invertase"/>
    <property type="match status" value="1"/>
</dbReference>
<keyword evidence="3 6" id="KW-0326">Glycosidase</keyword>
<dbReference type="InterPro" id="IPR023296">
    <property type="entry name" value="Glyco_hydro_beta-prop_sf"/>
</dbReference>
<organism evidence="7 8">
    <name type="scientific">Jiangella aurantiaca</name>
    <dbReference type="NCBI Taxonomy" id="2530373"/>
    <lineage>
        <taxon>Bacteria</taxon>
        <taxon>Bacillati</taxon>
        <taxon>Actinomycetota</taxon>
        <taxon>Actinomycetes</taxon>
        <taxon>Jiangellales</taxon>
        <taxon>Jiangellaceae</taxon>
        <taxon>Jiangella</taxon>
    </lineage>
</organism>
<name>A0A4V2YRK2_9ACTN</name>
<evidence type="ECO:0000313" key="8">
    <source>
        <dbReference type="Proteomes" id="UP000295217"/>
    </source>
</evidence>
<sequence length="507" mass="54116">MTAEDSEGKPGLAVPASVQPVIPGFHPDPSICRVGGDYYLANSSFEYSPGVPIWHSTDLVRWRLIGNILDREDQFAPGHAASSKGVYAPTLRHHDGRFWLITTDVSGAGGHLLVSADDPSGPWSAPTIISGLQGIDPDIVWTHDGACYVTYCSTQPGLEGIAQARIDPATGATLEPSRSLWSGTGLAFPEAPHLYERDGWWYLVIAEGGTERGHSVSVARGESPEGPFVPAPRNPIFSQRSTSHPVQNTGHADLVELSDGTWAMVYLGVRPRGITPMFHVNGRETFLAGVRWTDGWPVVDAAAFVAEVGDHTFSDDFAGGARHPRWISPGSALADFTEAAAAGGVVLRPDVAPSGVTSMMGVRVRDQRWRFECTVDVAGGAGAVRLRLDDLHWCEVRADGDRLEAWMRIGPLEARCGDVAPLRRSVVTLAVEAVAASQAGPDDIRLAAVVGGREHQLARVDGRYLSTEVAGGFTGRVVGVRAIAGTPRLVGVRYDGFDGTDPTPDVE</sequence>
<accession>A0A4V2YRK2</accession>
<evidence type="ECO:0000313" key="7">
    <source>
        <dbReference type="EMBL" id="TDD66547.1"/>
    </source>
</evidence>
<dbReference type="PANTHER" id="PTHR42812">
    <property type="entry name" value="BETA-XYLOSIDASE"/>
    <property type="match status" value="1"/>
</dbReference>
<feature type="site" description="Important for catalytic activity, responsible for pKa modulation of the active site Glu and correct orientation of both the proton donor and substrate" evidence="5">
    <location>
        <position position="136"/>
    </location>
</feature>
<reference evidence="7 8" key="1">
    <citation type="submission" date="2019-02" db="EMBL/GenBank/DDBJ databases">
        <title>Draft genome sequences of novel Actinobacteria.</title>
        <authorList>
            <person name="Sahin N."/>
            <person name="Ay H."/>
            <person name="Saygin H."/>
        </authorList>
    </citation>
    <scope>NUCLEOTIDE SEQUENCE [LARGE SCALE GENOMIC DNA]</scope>
    <source>
        <strain evidence="7 8">8K307</strain>
    </source>
</reference>
<dbReference type="CDD" id="cd18617">
    <property type="entry name" value="GH43_XynB-like"/>
    <property type="match status" value="1"/>
</dbReference>
<dbReference type="Gene3D" id="2.115.10.20">
    <property type="entry name" value="Glycosyl hydrolase domain, family 43"/>
    <property type="match status" value="1"/>
</dbReference>
<dbReference type="SUPFAM" id="SSF49899">
    <property type="entry name" value="Concanavalin A-like lectins/glucanases"/>
    <property type="match status" value="1"/>
</dbReference>
<comment type="caution">
    <text evidence="7">The sequence shown here is derived from an EMBL/GenBank/DDBJ whole genome shotgun (WGS) entry which is preliminary data.</text>
</comment>
<dbReference type="GO" id="GO:0005975">
    <property type="term" value="P:carbohydrate metabolic process"/>
    <property type="evidence" value="ECO:0007669"/>
    <property type="project" value="InterPro"/>
</dbReference>
<gene>
    <name evidence="7" type="ORF">E1262_21955</name>
</gene>
<dbReference type="OrthoDB" id="9801455at2"/>
<dbReference type="AlphaFoldDB" id="A0A4V2YRK2"/>
<dbReference type="InterPro" id="IPR051795">
    <property type="entry name" value="Glycosyl_Hydrlase_43"/>
</dbReference>
<protein>
    <submittedName>
        <fullName evidence="7">Glycoside hydrolase family 43 protein</fullName>
    </submittedName>
</protein>
<dbReference type="Pfam" id="PF04616">
    <property type="entry name" value="Glyco_hydro_43"/>
    <property type="match status" value="1"/>
</dbReference>
<feature type="active site" description="Proton acceptor" evidence="4">
    <location>
        <position position="28"/>
    </location>
</feature>
<evidence type="ECO:0000256" key="5">
    <source>
        <dbReference type="PIRSR" id="PIRSR606710-2"/>
    </source>
</evidence>
<dbReference type="Proteomes" id="UP000295217">
    <property type="component" value="Unassembled WGS sequence"/>
</dbReference>
<evidence type="ECO:0000256" key="6">
    <source>
        <dbReference type="RuleBase" id="RU361187"/>
    </source>
</evidence>
<evidence type="ECO:0000256" key="3">
    <source>
        <dbReference type="ARBA" id="ARBA00023295"/>
    </source>
</evidence>
<feature type="active site" description="Proton donor" evidence="4">
    <location>
        <position position="190"/>
    </location>
</feature>
<evidence type="ECO:0000256" key="2">
    <source>
        <dbReference type="ARBA" id="ARBA00022801"/>
    </source>
</evidence>
<dbReference type="Gene3D" id="2.60.120.200">
    <property type="match status" value="1"/>
</dbReference>
<keyword evidence="2 6" id="KW-0378">Hydrolase</keyword>
<dbReference type="EMBL" id="SMLB01000038">
    <property type="protein sequence ID" value="TDD66547.1"/>
    <property type="molecule type" value="Genomic_DNA"/>
</dbReference>
<keyword evidence="8" id="KW-1185">Reference proteome</keyword>
<dbReference type="InterPro" id="IPR013320">
    <property type="entry name" value="ConA-like_dom_sf"/>
</dbReference>
<dbReference type="InterPro" id="IPR006710">
    <property type="entry name" value="Glyco_hydro_43"/>
</dbReference>
<dbReference type="GO" id="GO:0004553">
    <property type="term" value="F:hydrolase activity, hydrolyzing O-glycosyl compounds"/>
    <property type="evidence" value="ECO:0007669"/>
    <property type="project" value="InterPro"/>
</dbReference>